<dbReference type="AlphaFoldDB" id="A0A2T6C4N2"/>
<evidence type="ECO:0000256" key="3">
    <source>
        <dbReference type="ARBA" id="ARBA00022475"/>
    </source>
</evidence>
<dbReference type="GO" id="GO:0005886">
    <property type="term" value="C:plasma membrane"/>
    <property type="evidence" value="ECO:0007669"/>
    <property type="project" value="UniProtKB-SubCell"/>
</dbReference>
<accession>A0A2T6C4N2</accession>
<evidence type="ECO:0000256" key="7">
    <source>
        <dbReference type="SAM" id="Phobius"/>
    </source>
</evidence>
<comment type="similarity">
    <text evidence="2">Belongs to the UPF0702 family.</text>
</comment>
<evidence type="ECO:0000313" key="9">
    <source>
        <dbReference type="EMBL" id="PTX63237.1"/>
    </source>
</evidence>
<keyword evidence="5 7" id="KW-1133">Transmembrane helix</keyword>
<feature type="domain" description="YetF C-terminal" evidence="8">
    <location>
        <begin position="89"/>
        <end position="220"/>
    </location>
</feature>
<organism evidence="9 10">
    <name type="scientific">Melghirimyces profundicolus</name>
    <dbReference type="NCBI Taxonomy" id="1242148"/>
    <lineage>
        <taxon>Bacteria</taxon>
        <taxon>Bacillati</taxon>
        <taxon>Bacillota</taxon>
        <taxon>Bacilli</taxon>
        <taxon>Bacillales</taxon>
        <taxon>Thermoactinomycetaceae</taxon>
        <taxon>Melghirimyces</taxon>
    </lineage>
</organism>
<comment type="subcellular location">
    <subcellularLocation>
        <location evidence="1">Cell membrane</location>
        <topology evidence="1">Multi-pass membrane protein</topology>
    </subcellularLocation>
</comment>
<dbReference type="Gene3D" id="3.30.240.20">
    <property type="entry name" value="bsu07140 like domains"/>
    <property type="match status" value="2"/>
</dbReference>
<dbReference type="PANTHER" id="PTHR34582:SF6">
    <property type="entry name" value="UPF0702 TRANSMEMBRANE PROTEIN YCAP"/>
    <property type="match status" value="1"/>
</dbReference>
<keyword evidence="6 7" id="KW-0472">Membrane</keyword>
<evidence type="ECO:0000256" key="5">
    <source>
        <dbReference type="ARBA" id="ARBA00022989"/>
    </source>
</evidence>
<dbReference type="Proteomes" id="UP000244240">
    <property type="component" value="Unassembled WGS sequence"/>
</dbReference>
<keyword evidence="4 7" id="KW-0812">Transmembrane</keyword>
<evidence type="ECO:0000259" key="8">
    <source>
        <dbReference type="Pfam" id="PF04239"/>
    </source>
</evidence>
<feature type="transmembrane region" description="Helical" evidence="7">
    <location>
        <begin position="12"/>
        <end position="31"/>
    </location>
</feature>
<dbReference type="EMBL" id="QBKR01000004">
    <property type="protein sequence ID" value="PTX63237.1"/>
    <property type="molecule type" value="Genomic_DNA"/>
</dbReference>
<dbReference type="PANTHER" id="PTHR34582">
    <property type="entry name" value="UPF0702 TRANSMEMBRANE PROTEIN YCAP"/>
    <property type="match status" value="1"/>
</dbReference>
<dbReference type="RefSeq" id="WP_342748053.1">
    <property type="nucleotide sequence ID" value="NZ_QBKR01000004.1"/>
</dbReference>
<protein>
    <submittedName>
        <fullName evidence="9">Uncharacterized membrane protein YcaP (DUF421 family)</fullName>
    </submittedName>
</protein>
<feature type="transmembrane region" description="Helical" evidence="7">
    <location>
        <begin position="40"/>
        <end position="58"/>
    </location>
</feature>
<comment type="caution">
    <text evidence="9">The sequence shown here is derived from an EMBL/GenBank/DDBJ whole genome shotgun (WGS) entry which is preliminary data.</text>
</comment>
<proteinExistence type="inferred from homology"/>
<keyword evidence="3" id="KW-1003">Cell membrane</keyword>
<evidence type="ECO:0000256" key="6">
    <source>
        <dbReference type="ARBA" id="ARBA00023136"/>
    </source>
</evidence>
<dbReference type="Pfam" id="PF04239">
    <property type="entry name" value="DUF421"/>
    <property type="match status" value="1"/>
</dbReference>
<evidence type="ECO:0000256" key="4">
    <source>
        <dbReference type="ARBA" id="ARBA00022692"/>
    </source>
</evidence>
<sequence length="243" mass="27167">MDLEMIKDIPLILGRVVTILPLLLFVTLFMGRRSIGEMPVFDFLIIVVMGAVVGADIADPNIHHLPTFATILAIGLIQRLVSRLAVSRRKIGRLLTFEPAVVVWKGEFLPKTLGSIRYSVDNILVMLREQQIFDLDEVEMAVIEPNGNLSVQKRFEKQNVSKGDLNLPAPPVTDFSHPVILEGKVETDVLAFLKLDRDWLRQRLKQQGISSEKEVFFASVKPNGDLTVSLNQTGDLSPPPLKH</sequence>
<dbReference type="InterPro" id="IPR023090">
    <property type="entry name" value="UPF0702_alpha/beta_dom_sf"/>
</dbReference>
<evidence type="ECO:0000256" key="1">
    <source>
        <dbReference type="ARBA" id="ARBA00004651"/>
    </source>
</evidence>
<dbReference type="InterPro" id="IPR007353">
    <property type="entry name" value="DUF421"/>
</dbReference>
<name>A0A2T6C4N2_9BACL</name>
<gene>
    <name evidence="9" type="ORF">C8P63_10481</name>
</gene>
<reference evidence="9 10" key="1">
    <citation type="submission" date="2018-04" db="EMBL/GenBank/DDBJ databases">
        <title>Genomic Encyclopedia of Archaeal and Bacterial Type Strains, Phase II (KMG-II): from individual species to whole genera.</title>
        <authorList>
            <person name="Goeker M."/>
        </authorList>
    </citation>
    <scope>NUCLEOTIDE SEQUENCE [LARGE SCALE GENOMIC DNA]</scope>
    <source>
        <strain evidence="9 10">DSM 45787</strain>
    </source>
</reference>
<evidence type="ECO:0000313" key="10">
    <source>
        <dbReference type="Proteomes" id="UP000244240"/>
    </source>
</evidence>
<keyword evidence="10" id="KW-1185">Reference proteome</keyword>
<feature type="transmembrane region" description="Helical" evidence="7">
    <location>
        <begin position="64"/>
        <end position="81"/>
    </location>
</feature>
<evidence type="ECO:0000256" key="2">
    <source>
        <dbReference type="ARBA" id="ARBA00006448"/>
    </source>
</evidence>